<evidence type="ECO:0000259" key="3">
    <source>
        <dbReference type="Pfam" id="PF00535"/>
    </source>
</evidence>
<feature type="domain" description="Glycosyltransferase 2-like" evidence="3">
    <location>
        <begin position="6"/>
        <end position="123"/>
    </location>
</feature>
<dbReference type="PANTHER" id="PTHR43630">
    <property type="entry name" value="POLY-BETA-1,6-N-ACETYL-D-GLUCOSAMINE SYNTHASE"/>
    <property type="match status" value="1"/>
</dbReference>
<evidence type="ECO:0000313" key="4">
    <source>
        <dbReference type="EMBL" id="SEA14028.1"/>
    </source>
</evidence>
<keyword evidence="5" id="KW-1185">Reference proteome</keyword>
<evidence type="ECO:0000256" key="2">
    <source>
        <dbReference type="SAM" id="Phobius"/>
    </source>
</evidence>
<evidence type="ECO:0000313" key="5">
    <source>
        <dbReference type="Proteomes" id="UP000198658"/>
    </source>
</evidence>
<evidence type="ECO:0000256" key="1">
    <source>
        <dbReference type="ARBA" id="ARBA00038494"/>
    </source>
</evidence>
<dbReference type="InterPro" id="IPR001173">
    <property type="entry name" value="Glyco_trans_2-like"/>
</dbReference>
<dbReference type="Gene3D" id="3.90.550.10">
    <property type="entry name" value="Spore Coat Polysaccharide Biosynthesis Protein SpsA, Chain A"/>
    <property type="match status" value="1"/>
</dbReference>
<dbReference type="Proteomes" id="UP000198658">
    <property type="component" value="Unassembled WGS sequence"/>
</dbReference>
<protein>
    <submittedName>
        <fullName evidence="4">Glycosyltransferase, catalytic subunit of cellulose synthase and poly-beta-1,6-N-acetylglucosamine synthase</fullName>
    </submittedName>
</protein>
<accession>A0A1H3YSI7</accession>
<keyword evidence="2" id="KW-0472">Membrane</keyword>
<dbReference type="Pfam" id="PF00535">
    <property type="entry name" value="Glycos_transf_2"/>
    <property type="match status" value="1"/>
</dbReference>
<dbReference type="STRING" id="658218.SAMN05216562_1933"/>
<keyword evidence="2" id="KW-0812">Transmembrane</keyword>
<dbReference type="AlphaFoldDB" id="A0A1H3YSI7"/>
<comment type="similarity">
    <text evidence="1">Belongs to the glycosyltransferase 2 family. WaaE/KdtX subfamily.</text>
</comment>
<keyword evidence="4" id="KW-0808">Transferase</keyword>
<sequence>MPDIGIVIIGRNEGERLRQSLESVAGLGYPTVYVDSGSTDGSAELAKRYCSQVVQLDAGRPFSAARARNEGLAVLGRFAPNIHFVQFLDGDCTLDPEWLAQAHEFISRHERAAIVCGHLRERQASANVFTQLCDIEWQGDVGTIDACGGIFLGRIASLKAVGMFNESMIAGEEPELCHRLRSGGWRIDRIDTPMAVHESDIRKISQLLQRARRCGHSYAHSYHVHRDSPIAFKRRNLVSVIFWGALLPLLVICLLPFSAMAAVTALSLYLLLWIRIYFHGVASSQLTRKLSALNSSFIVIGKFAQFVGVIDFYRSLWQKEDFKLIEYK</sequence>
<dbReference type="SUPFAM" id="SSF53448">
    <property type="entry name" value="Nucleotide-diphospho-sugar transferases"/>
    <property type="match status" value="1"/>
</dbReference>
<dbReference type="InterPro" id="IPR029044">
    <property type="entry name" value="Nucleotide-diphossugar_trans"/>
</dbReference>
<organism evidence="4 5">
    <name type="scientific">Microbulbifer marinus</name>
    <dbReference type="NCBI Taxonomy" id="658218"/>
    <lineage>
        <taxon>Bacteria</taxon>
        <taxon>Pseudomonadati</taxon>
        <taxon>Pseudomonadota</taxon>
        <taxon>Gammaproteobacteria</taxon>
        <taxon>Cellvibrionales</taxon>
        <taxon>Microbulbiferaceae</taxon>
        <taxon>Microbulbifer</taxon>
    </lineage>
</organism>
<gene>
    <name evidence="4" type="ORF">SAMN05216562_1933</name>
</gene>
<feature type="transmembrane region" description="Helical" evidence="2">
    <location>
        <begin position="292"/>
        <end position="313"/>
    </location>
</feature>
<dbReference type="GO" id="GO:0016740">
    <property type="term" value="F:transferase activity"/>
    <property type="evidence" value="ECO:0007669"/>
    <property type="project" value="UniProtKB-KW"/>
</dbReference>
<keyword evidence="2" id="KW-1133">Transmembrane helix</keyword>
<dbReference type="EMBL" id="FNQO01000002">
    <property type="protein sequence ID" value="SEA14028.1"/>
    <property type="molecule type" value="Genomic_DNA"/>
</dbReference>
<dbReference type="PANTHER" id="PTHR43630:SF2">
    <property type="entry name" value="GLYCOSYLTRANSFERASE"/>
    <property type="match status" value="1"/>
</dbReference>
<name>A0A1H3YSI7_9GAMM</name>
<feature type="transmembrane region" description="Helical" evidence="2">
    <location>
        <begin position="240"/>
        <end position="272"/>
    </location>
</feature>
<proteinExistence type="inferred from homology"/>
<reference evidence="5" key="1">
    <citation type="submission" date="2016-10" db="EMBL/GenBank/DDBJ databases">
        <authorList>
            <person name="Varghese N."/>
            <person name="Submissions S."/>
        </authorList>
    </citation>
    <scope>NUCLEOTIDE SEQUENCE [LARGE SCALE GENOMIC DNA]</scope>
    <source>
        <strain evidence="5">CGMCC 1.10657</strain>
    </source>
</reference>